<feature type="region of interest" description="Disordered" evidence="7">
    <location>
        <begin position="194"/>
        <end position="219"/>
    </location>
</feature>
<protein>
    <recommendedName>
        <fullName evidence="8">Protein kinase domain-containing protein</fullName>
    </recommendedName>
</protein>
<dbReference type="InterPro" id="IPR011009">
    <property type="entry name" value="Kinase-like_dom_sf"/>
</dbReference>
<feature type="domain" description="Protein kinase" evidence="8">
    <location>
        <begin position="368"/>
        <end position="795"/>
    </location>
</feature>
<feature type="compositionally biased region" description="Gly residues" evidence="7">
    <location>
        <begin position="710"/>
        <end position="720"/>
    </location>
</feature>
<feature type="compositionally biased region" description="Basic and acidic residues" evidence="7">
    <location>
        <begin position="469"/>
        <end position="479"/>
    </location>
</feature>
<dbReference type="PANTHER" id="PTHR24346:SF82">
    <property type="entry name" value="KP78A-RELATED"/>
    <property type="match status" value="1"/>
</dbReference>
<dbReference type="SUPFAM" id="SSF56112">
    <property type="entry name" value="Protein kinase-like (PK-like)"/>
    <property type="match status" value="1"/>
</dbReference>
<evidence type="ECO:0000313" key="10">
    <source>
        <dbReference type="Proteomes" id="UP000054248"/>
    </source>
</evidence>
<evidence type="ECO:0000256" key="1">
    <source>
        <dbReference type="ARBA" id="ARBA00010791"/>
    </source>
</evidence>
<accession>A0A0C3KET3</accession>
<feature type="region of interest" description="Disordered" evidence="7">
    <location>
        <begin position="23"/>
        <end position="42"/>
    </location>
</feature>
<feature type="compositionally biased region" description="Low complexity" evidence="7">
    <location>
        <begin position="65"/>
        <end position="76"/>
    </location>
</feature>
<dbReference type="GO" id="GO:0035556">
    <property type="term" value="P:intracellular signal transduction"/>
    <property type="evidence" value="ECO:0007669"/>
    <property type="project" value="TreeGrafter"/>
</dbReference>
<dbReference type="InterPro" id="IPR008271">
    <property type="entry name" value="Ser/Thr_kinase_AS"/>
</dbReference>
<feature type="region of interest" description="Disordered" evidence="7">
    <location>
        <begin position="813"/>
        <end position="865"/>
    </location>
</feature>
<dbReference type="GO" id="GO:0005737">
    <property type="term" value="C:cytoplasm"/>
    <property type="evidence" value="ECO:0007669"/>
    <property type="project" value="TreeGrafter"/>
</dbReference>
<evidence type="ECO:0000256" key="7">
    <source>
        <dbReference type="SAM" id="MobiDB-lite"/>
    </source>
</evidence>
<evidence type="ECO:0000313" key="9">
    <source>
        <dbReference type="EMBL" id="KIO19953.1"/>
    </source>
</evidence>
<feature type="region of interest" description="Disordered" evidence="7">
    <location>
        <begin position="52"/>
        <end position="90"/>
    </location>
</feature>
<proteinExistence type="inferred from homology"/>
<dbReference type="GO" id="GO:0005524">
    <property type="term" value="F:ATP binding"/>
    <property type="evidence" value="ECO:0007669"/>
    <property type="project" value="UniProtKB-KW"/>
</dbReference>
<evidence type="ECO:0000259" key="8">
    <source>
        <dbReference type="PROSITE" id="PS50011"/>
    </source>
</evidence>
<reference evidence="9 10" key="1">
    <citation type="submission" date="2014-04" db="EMBL/GenBank/DDBJ databases">
        <authorList>
            <consortium name="DOE Joint Genome Institute"/>
            <person name="Kuo A."/>
            <person name="Girlanda M."/>
            <person name="Perotto S."/>
            <person name="Kohler A."/>
            <person name="Nagy L.G."/>
            <person name="Floudas D."/>
            <person name="Copeland A."/>
            <person name="Barry K.W."/>
            <person name="Cichocki N."/>
            <person name="Veneault-Fourrey C."/>
            <person name="LaButti K."/>
            <person name="Lindquist E.A."/>
            <person name="Lipzen A."/>
            <person name="Lundell T."/>
            <person name="Morin E."/>
            <person name="Murat C."/>
            <person name="Sun H."/>
            <person name="Tunlid A."/>
            <person name="Henrissat B."/>
            <person name="Grigoriev I.V."/>
            <person name="Hibbett D.S."/>
            <person name="Martin F."/>
            <person name="Nordberg H.P."/>
            <person name="Cantor M.N."/>
            <person name="Hua S.X."/>
        </authorList>
    </citation>
    <scope>NUCLEOTIDE SEQUENCE [LARGE SCALE GENOMIC DNA]</scope>
    <source>
        <strain evidence="9 10">MUT 4182</strain>
    </source>
</reference>
<keyword evidence="2" id="KW-0723">Serine/threonine-protein kinase</keyword>
<dbReference type="EMBL" id="KN823195">
    <property type="protein sequence ID" value="KIO19953.1"/>
    <property type="molecule type" value="Genomic_DNA"/>
</dbReference>
<dbReference type="PROSITE" id="PS00108">
    <property type="entry name" value="PROTEIN_KINASE_ST"/>
    <property type="match status" value="1"/>
</dbReference>
<dbReference type="InterPro" id="IPR000719">
    <property type="entry name" value="Prot_kinase_dom"/>
</dbReference>
<evidence type="ECO:0000256" key="4">
    <source>
        <dbReference type="ARBA" id="ARBA00022741"/>
    </source>
</evidence>
<feature type="region of interest" description="Disordered" evidence="7">
    <location>
        <begin position="279"/>
        <end position="312"/>
    </location>
</feature>
<feature type="region of interest" description="Disordered" evidence="7">
    <location>
        <begin position="103"/>
        <end position="182"/>
    </location>
</feature>
<feature type="region of interest" description="Disordered" evidence="7">
    <location>
        <begin position="710"/>
        <end position="733"/>
    </location>
</feature>
<organism evidence="9 10">
    <name type="scientific">Tulasnella calospora MUT 4182</name>
    <dbReference type="NCBI Taxonomy" id="1051891"/>
    <lineage>
        <taxon>Eukaryota</taxon>
        <taxon>Fungi</taxon>
        <taxon>Dikarya</taxon>
        <taxon>Basidiomycota</taxon>
        <taxon>Agaricomycotina</taxon>
        <taxon>Agaricomycetes</taxon>
        <taxon>Cantharellales</taxon>
        <taxon>Tulasnellaceae</taxon>
        <taxon>Tulasnella</taxon>
    </lineage>
</organism>
<dbReference type="Gene3D" id="1.10.510.10">
    <property type="entry name" value="Transferase(Phosphotransferase) domain 1"/>
    <property type="match status" value="1"/>
</dbReference>
<evidence type="ECO:0000256" key="3">
    <source>
        <dbReference type="ARBA" id="ARBA00022679"/>
    </source>
</evidence>
<sequence>MFHPPSSENLRLTVDPWIPRLPTPALEHLASPPASRVSSTTSIASLSDRNLAHLRPLPSPGPDHSSTFSNGSTTSTPVTEEASPTGASKTHAFFSTPFSIAIARLPPGQPKPEPQPTRSTSLTLPKKATRDSLTEGTSEPMPPTTFTEEPAADLDTFHDDASSNVTTPNVTTPNASGPSRSATASASFFWAPKVSATTPAPPPNLEPITKKKHTSGLPGLSTLTRLFPSRSKAPGPSEVDHQVHLISPTPRQSIYMDDSVLRLGEPAPPNREFVELKVEEKEQVTSPTTAGPRTPHHLQLNVPQPRGKRQASPERLHALANVTQARGEPPSPHQPHGIPIRRESDRHREYHTHEPAPGQIIGAPDTPLKLIKLLGQGAFSSVWLATDETAELALCRSASIGRGLSRRGSAGKKVVKRRRKSQSWAKQERDGRMDGLRPPKLDTHKEAEESKVGPNAELPTSPSDAVSVRSERQSDKDPPARTLWASRSFASLNGGKILGNGSRMVAVKMMDRAMCDANDRTRISFVREVEVLRHISHPSIVAYLHSFTTPTHHCLVLEQISGGELFSLINNDERHARVTEVLLRRMFSELCRAVSWMHSVALVHRDIKLENILLTCDLFSPEFIPPGSDSPSLALLPAPLLKLTDFGLSRFIDPDNPLLVTRCGSESYAAPEIVMAIKYDGRQTDAWACGVVLYALATRHLPFDQVAVGPGSGGGSGSEHGGSLASPNGSVASSVGGKGRRSYLIRIAKNEYSWPADDPSKKLVTPGLKKIVERLLVRDPKRRATVSQLWDEEWMNGEGGTSRPTEGFRINTVPDDDIGNESIAKGEGEETGEIPSAVQDDVETESLSLGQDEPDEIPDPDSGLLVDGETIAHVAKIDVN</sequence>
<dbReference type="GO" id="GO:0004674">
    <property type="term" value="F:protein serine/threonine kinase activity"/>
    <property type="evidence" value="ECO:0007669"/>
    <property type="project" value="UniProtKB-KW"/>
</dbReference>
<feature type="compositionally biased region" description="Basic residues" evidence="7">
    <location>
        <begin position="409"/>
        <end position="421"/>
    </location>
</feature>
<evidence type="ECO:0000256" key="6">
    <source>
        <dbReference type="ARBA" id="ARBA00022840"/>
    </source>
</evidence>
<dbReference type="STRING" id="1051891.A0A0C3KET3"/>
<keyword evidence="6" id="KW-0067">ATP-binding</keyword>
<feature type="region of interest" description="Disordered" evidence="7">
    <location>
        <begin position="403"/>
        <end position="481"/>
    </location>
</feature>
<reference evidence="10" key="2">
    <citation type="submission" date="2015-01" db="EMBL/GenBank/DDBJ databases">
        <title>Evolutionary Origins and Diversification of the Mycorrhizal Mutualists.</title>
        <authorList>
            <consortium name="DOE Joint Genome Institute"/>
            <consortium name="Mycorrhizal Genomics Consortium"/>
            <person name="Kohler A."/>
            <person name="Kuo A."/>
            <person name="Nagy L.G."/>
            <person name="Floudas D."/>
            <person name="Copeland A."/>
            <person name="Barry K.W."/>
            <person name="Cichocki N."/>
            <person name="Veneault-Fourrey C."/>
            <person name="LaButti K."/>
            <person name="Lindquist E.A."/>
            <person name="Lipzen A."/>
            <person name="Lundell T."/>
            <person name="Morin E."/>
            <person name="Murat C."/>
            <person name="Riley R."/>
            <person name="Ohm R."/>
            <person name="Sun H."/>
            <person name="Tunlid A."/>
            <person name="Henrissat B."/>
            <person name="Grigoriev I.V."/>
            <person name="Hibbett D.S."/>
            <person name="Martin F."/>
        </authorList>
    </citation>
    <scope>NUCLEOTIDE SEQUENCE [LARGE SCALE GENOMIC DNA]</scope>
    <source>
        <strain evidence="10">MUT 4182</strain>
    </source>
</reference>
<keyword evidence="5" id="KW-0418">Kinase</keyword>
<dbReference type="Pfam" id="PF00069">
    <property type="entry name" value="Pkinase"/>
    <property type="match status" value="1"/>
</dbReference>
<dbReference type="HOGENOM" id="CLU_008775_1_0_1"/>
<feature type="compositionally biased region" description="Low complexity" evidence="7">
    <location>
        <begin position="162"/>
        <end position="176"/>
    </location>
</feature>
<feature type="compositionally biased region" description="Basic and acidic residues" evidence="7">
    <location>
        <begin position="426"/>
        <end position="451"/>
    </location>
</feature>
<dbReference type="PROSITE" id="PS50011">
    <property type="entry name" value="PROTEIN_KINASE_DOM"/>
    <property type="match status" value="1"/>
</dbReference>
<comment type="similarity">
    <text evidence="1">Belongs to the protein kinase superfamily. CAMK Ser/Thr protein kinase family. NIM1 subfamily.</text>
</comment>
<name>A0A0C3KET3_9AGAM</name>
<dbReference type="AlphaFoldDB" id="A0A0C3KET3"/>
<dbReference type="Proteomes" id="UP000054248">
    <property type="component" value="Unassembled WGS sequence"/>
</dbReference>
<dbReference type="SMART" id="SM00220">
    <property type="entry name" value="S_TKc"/>
    <property type="match status" value="1"/>
</dbReference>
<dbReference type="OrthoDB" id="289250at2759"/>
<keyword evidence="10" id="KW-1185">Reference proteome</keyword>
<evidence type="ECO:0000256" key="5">
    <source>
        <dbReference type="ARBA" id="ARBA00022777"/>
    </source>
</evidence>
<keyword evidence="3" id="KW-0808">Transferase</keyword>
<dbReference type="PANTHER" id="PTHR24346">
    <property type="entry name" value="MAP/MICROTUBULE AFFINITY-REGULATING KINASE"/>
    <property type="match status" value="1"/>
</dbReference>
<keyword evidence="4" id="KW-0547">Nucleotide-binding</keyword>
<evidence type="ECO:0000256" key="2">
    <source>
        <dbReference type="ARBA" id="ARBA00022527"/>
    </source>
</evidence>
<gene>
    <name evidence="9" type="ORF">M407DRAFT_30396</name>
</gene>